<keyword evidence="7" id="KW-0547">Nucleotide-binding</keyword>
<keyword evidence="9" id="KW-0067">ATP-binding</keyword>
<dbReference type="PANTHER" id="PTHR43395:SF10">
    <property type="entry name" value="CHEMOTAXIS PROTEIN CHEA"/>
    <property type="match status" value="1"/>
</dbReference>
<dbReference type="InterPro" id="IPR002545">
    <property type="entry name" value="CheW-lke_dom"/>
</dbReference>
<evidence type="ECO:0000256" key="8">
    <source>
        <dbReference type="ARBA" id="ARBA00022777"/>
    </source>
</evidence>
<evidence type="ECO:0000256" key="10">
    <source>
        <dbReference type="ARBA" id="ARBA00023012"/>
    </source>
</evidence>
<dbReference type="CDD" id="cd00731">
    <property type="entry name" value="CheA_reg"/>
    <property type="match status" value="1"/>
</dbReference>
<evidence type="ECO:0000256" key="4">
    <source>
        <dbReference type="ARBA" id="ARBA00022500"/>
    </source>
</evidence>
<evidence type="ECO:0000256" key="6">
    <source>
        <dbReference type="ARBA" id="ARBA00022679"/>
    </source>
</evidence>
<dbReference type="Pfam" id="PF01627">
    <property type="entry name" value="Hpt"/>
    <property type="match status" value="1"/>
</dbReference>
<accession>A0A2G6KE08</accession>
<evidence type="ECO:0000256" key="5">
    <source>
        <dbReference type="ARBA" id="ARBA00022553"/>
    </source>
</evidence>
<dbReference type="Gene3D" id="1.10.287.560">
    <property type="entry name" value="Histidine kinase CheA-like, homodimeric domain"/>
    <property type="match status" value="1"/>
</dbReference>
<dbReference type="AlphaFoldDB" id="A0A2G6KE08"/>
<dbReference type="GO" id="GO:0006935">
    <property type="term" value="P:chemotaxis"/>
    <property type="evidence" value="ECO:0007669"/>
    <property type="project" value="UniProtKB-KW"/>
</dbReference>
<dbReference type="InterPro" id="IPR037006">
    <property type="entry name" value="CheA-like_homodim_sf"/>
</dbReference>
<dbReference type="InterPro" id="IPR036890">
    <property type="entry name" value="HATPase_C_sf"/>
</dbReference>
<dbReference type="InterPro" id="IPR004105">
    <property type="entry name" value="CheA-like_dim"/>
</dbReference>
<evidence type="ECO:0000256" key="11">
    <source>
        <dbReference type="ARBA" id="ARBA00035100"/>
    </source>
</evidence>
<dbReference type="PANTHER" id="PTHR43395">
    <property type="entry name" value="SENSOR HISTIDINE KINASE CHEA"/>
    <property type="match status" value="1"/>
</dbReference>
<evidence type="ECO:0000256" key="12">
    <source>
        <dbReference type="PROSITE-ProRule" id="PRU00110"/>
    </source>
</evidence>
<dbReference type="Gene3D" id="2.30.30.40">
    <property type="entry name" value="SH3 Domains"/>
    <property type="match status" value="1"/>
</dbReference>
<dbReference type="EC" id="2.7.13.3" evidence="2"/>
<dbReference type="Pfam" id="PF02895">
    <property type="entry name" value="H-kinase_dim"/>
    <property type="match status" value="1"/>
</dbReference>
<dbReference type="GO" id="GO:0005737">
    <property type="term" value="C:cytoplasm"/>
    <property type="evidence" value="ECO:0007669"/>
    <property type="project" value="InterPro"/>
</dbReference>
<dbReference type="GO" id="GO:0000155">
    <property type="term" value="F:phosphorelay sensor kinase activity"/>
    <property type="evidence" value="ECO:0007669"/>
    <property type="project" value="InterPro"/>
</dbReference>
<feature type="domain" description="HPt" evidence="16">
    <location>
        <begin position="7"/>
        <end position="111"/>
    </location>
</feature>
<dbReference type="InterPro" id="IPR005467">
    <property type="entry name" value="His_kinase_dom"/>
</dbReference>
<dbReference type="CDD" id="cd16916">
    <property type="entry name" value="HATPase_CheA-like"/>
    <property type="match status" value="1"/>
</dbReference>
<gene>
    <name evidence="17" type="ORF">CSA56_13435</name>
</gene>
<dbReference type="PROSITE" id="PS50894">
    <property type="entry name" value="HPT"/>
    <property type="match status" value="1"/>
</dbReference>
<evidence type="ECO:0000256" key="9">
    <source>
        <dbReference type="ARBA" id="ARBA00022840"/>
    </source>
</evidence>
<evidence type="ECO:0000256" key="2">
    <source>
        <dbReference type="ARBA" id="ARBA00012438"/>
    </source>
</evidence>
<dbReference type="InterPro" id="IPR051315">
    <property type="entry name" value="Bact_Chemotaxis_CheA"/>
</dbReference>
<dbReference type="Pfam" id="PF01584">
    <property type="entry name" value="CheW"/>
    <property type="match status" value="1"/>
</dbReference>
<dbReference type="SUPFAM" id="SSF50341">
    <property type="entry name" value="CheW-like"/>
    <property type="match status" value="1"/>
</dbReference>
<dbReference type="InterPro" id="IPR008207">
    <property type="entry name" value="Sig_transdc_His_kin_Hpt_dom"/>
</dbReference>
<dbReference type="Gene3D" id="3.30.565.10">
    <property type="entry name" value="Histidine kinase-like ATPase, C-terminal domain"/>
    <property type="match status" value="1"/>
</dbReference>
<feature type="compositionally biased region" description="Polar residues" evidence="13">
    <location>
        <begin position="291"/>
        <end position="306"/>
    </location>
</feature>
<evidence type="ECO:0000256" key="1">
    <source>
        <dbReference type="ARBA" id="ARBA00000085"/>
    </source>
</evidence>
<evidence type="ECO:0000259" key="14">
    <source>
        <dbReference type="PROSITE" id="PS50109"/>
    </source>
</evidence>
<keyword evidence="10" id="KW-0902">Two-component regulatory system</keyword>
<evidence type="ECO:0000256" key="7">
    <source>
        <dbReference type="ARBA" id="ARBA00022741"/>
    </source>
</evidence>
<comment type="function">
    <text evidence="11">Involved in the transmission of sensory signals from the chemoreceptors to the flagellar motors. CheA is autophosphorylated; it can transfer its phosphate group to either CheB or CheY.</text>
</comment>
<organism evidence="17 18">
    <name type="scientific">candidate division KSB3 bacterium</name>
    <dbReference type="NCBI Taxonomy" id="2044937"/>
    <lineage>
        <taxon>Bacteria</taxon>
        <taxon>candidate division KSB3</taxon>
    </lineage>
</organism>
<dbReference type="FunFam" id="3.30.565.10:FF:000016">
    <property type="entry name" value="Chemotaxis protein CheA, putative"/>
    <property type="match status" value="1"/>
</dbReference>
<dbReference type="SMART" id="SM00260">
    <property type="entry name" value="CheW"/>
    <property type="match status" value="1"/>
</dbReference>
<dbReference type="InterPro" id="IPR036641">
    <property type="entry name" value="HPT_dom_sf"/>
</dbReference>
<evidence type="ECO:0000259" key="15">
    <source>
        <dbReference type="PROSITE" id="PS50851"/>
    </source>
</evidence>
<dbReference type="PRINTS" id="PR00344">
    <property type="entry name" value="BCTRLSENSOR"/>
</dbReference>
<keyword evidence="8" id="KW-0418">Kinase</keyword>
<feature type="domain" description="CheW-like" evidence="15">
    <location>
        <begin position="596"/>
        <end position="747"/>
    </location>
</feature>
<feature type="domain" description="Histidine kinase" evidence="14">
    <location>
        <begin position="342"/>
        <end position="594"/>
    </location>
</feature>
<dbReference type="SMART" id="SM00387">
    <property type="entry name" value="HATPase_c"/>
    <property type="match status" value="1"/>
</dbReference>
<evidence type="ECO:0000256" key="13">
    <source>
        <dbReference type="SAM" id="MobiDB-lite"/>
    </source>
</evidence>
<dbReference type="SMART" id="SM00073">
    <property type="entry name" value="HPT"/>
    <property type="match status" value="1"/>
</dbReference>
<keyword evidence="4" id="KW-0145">Chemotaxis</keyword>
<dbReference type="SUPFAM" id="SSF55874">
    <property type="entry name" value="ATPase domain of HSP90 chaperone/DNA topoisomerase II/histidine kinase"/>
    <property type="match status" value="1"/>
</dbReference>
<feature type="modified residue" description="Phosphohistidine" evidence="12">
    <location>
        <position position="54"/>
    </location>
</feature>
<dbReference type="InterPro" id="IPR003594">
    <property type="entry name" value="HATPase_dom"/>
</dbReference>
<dbReference type="InterPro" id="IPR036097">
    <property type="entry name" value="HisK_dim/P_sf"/>
</dbReference>
<dbReference type="GO" id="GO:0005524">
    <property type="term" value="F:ATP binding"/>
    <property type="evidence" value="ECO:0007669"/>
    <property type="project" value="UniProtKB-KW"/>
</dbReference>
<protein>
    <recommendedName>
        <fullName evidence="3">Chemotaxis protein CheA</fullName>
        <ecNumber evidence="2">2.7.13.3</ecNumber>
    </recommendedName>
</protein>
<dbReference type="PROSITE" id="PS50109">
    <property type="entry name" value="HIS_KIN"/>
    <property type="match status" value="1"/>
</dbReference>
<comment type="caution">
    <text evidence="17">The sequence shown here is derived from an EMBL/GenBank/DDBJ whole genome shotgun (WGS) entry which is preliminary data.</text>
</comment>
<dbReference type="Pfam" id="PF02518">
    <property type="entry name" value="HATPase_c"/>
    <property type="match status" value="1"/>
</dbReference>
<name>A0A2G6KE08_9BACT</name>
<reference evidence="17 18" key="1">
    <citation type="submission" date="2017-10" db="EMBL/GenBank/DDBJ databases">
        <title>Novel microbial diversity and functional potential in the marine mammal oral microbiome.</title>
        <authorList>
            <person name="Dudek N.K."/>
            <person name="Sun C.L."/>
            <person name="Burstein D."/>
            <person name="Kantor R.S."/>
            <person name="Aliaga Goltsman D.S."/>
            <person name="Bik E.M."/>
            <person name="Thomas B.C."/>
            <person name="Banfield J.F."/>
            <person name="Relman D.A."/>
        </authorList>
    </citation>
    <scope>NUCLEOTIDE SEQUENCE [LARGE SCALE GENOMIC DNA]</scope>
    <source>
        <strain evidence="17">DOLJORAL78_47_16</strain>
    </source>
</reference>
<evidence type="ECO:0000259" key="16">
    <source>
        <dbReference type="PROSITE" id="PS50894"/>
    </source>
</evidence>
<proteinExistence type="predicted"/>
<keyword evidence="5 12" id="KW-0597">Phosphoprotein</keyword>
<comment type="catalytic activity">
    <reaction evidence="1">
        <text>ATP + protein L-histidine = ADP + protein N-phospho-L-histidine.</text>
        <dbReference type="EC" id="2.7.13.3"/>
    </reaction>
</comment>
<evidence type="ECO:0000313" key="18">
    <source>
        <dbReference type="Proteomes" id="UP000230821"/>
    </source>
</evidence>
<dbReference type="SUPFAM" id="SSF47226">
    <property type="entry name" value="Histidine-containing phosphotransfer domain, HPT domain"/>
    <property type="match status" value="1"/>
</dbReference>
<dbReference type="Gene3D" id="1.20.120.160">
    <property type="entry name" value="HPT domain"/>
    <property type="match status" value="1"/>
</dbReference>
<dbReference type="SUPFAM" id="SSF47384">
    <property type="entry name" value="Homodimeric domain of signal transducing histidine kinase"/>
    <property type="match status" value="1"/>
</dbReference>
<dbReference type="InterPro" id="IPR036061">
    <property type="entry name" value="CheW-like_dom_sf"/>
</dbReference>
<keyword evidence="6" id="KW-0808">Transferase</keyword>
<feature type="region of interest" description="Disordered" evidence="13">
    <location>
        <begin position="281"/>
        <end position="306"/>
    </location>
</feature>
<dbReference type="Proteomes" id="UP000230821">
    <property type="component" value="Unassembled WGS sequence"/>
</dbReference>
<dbReference type="EMBL" id="PDSK01000104">
    <property type="protein sequence ID" value="PIE33049.1"/>
    <property type="molecule type" value="Genomic_DNA"/>
</dbReference>
<evidence type="ECO:0000313" key="17">
    <source>
        <dbReference type="EMBL" id="PIE33049.1"/>
    </source>
</evidence>
<dbReference type="InterPro" id="IPR004358">
    <property type="entry name" value="Sig_transdc_His_kin-like_C"/>
</dbReference>
<sequence length="760" mass="84177">MDKECNKLMVEENLIREFIAEAEEHVFTLEPNLLRLEKEPYNRELIDEIFLATHNIKGTASYVGLSHISHFTHSLESLLDLLKKGTIQVSSGLIDALLQGVDMLQLLIRHVTLGQPIPDTTAITQILAQWQQVENAKPENVSASSAEQHATLSDQRQSTADLAISFRDMGRLDPEDVEVFSDIAEQQLEFMEFSLEKARASLSKDDDMARQEAEDAFTGIRQAFQNILSSAAILELGALDDMLAAHQHILAVNETPEPHHIEGISGIIHLLRDVTALLGSHSSGGEREDTSQQSLQTSAMPTSSSPVVKAIQGHTLRVEAERVDFLLNLVGELVIGRARLTQIGQEIRSIYESVRSGSLDVNDSSSGSGQRKKMIRVFKRLKEHFDEVHQKLGHLTNQMQEGTMRMRMVPIDQVVNRFPRMVRDLSRQAGKEVEVHIDGAETELDKTVIDMLGEPLIHIIRNAVDHGIEMPDVREDVGKSRCGTIAISAHHEGNQVIIEIEDDGKGIDVRNVREKALQQQLITRQEAESCSQDDILRLIFHGGFSTVETVSSLSGRGVGLNVVKRYLEKINGSIELQSSPGAGCTFIIRLPLTLAIIPALMIRVKTEIFAIPLTSVEEAIRIAPQEVMTIESHEVIRLRERMVSLFDLADLFGTTVFAKTSSSCIFDDETITSEYETEEQMYAVIVSDGFQEVGVLVDAFLGESDIVIKPLTDDLVSVDGISGASIRGDGQISLVIDPASLITLATQHIRTNHHTRSNTF</sequence>
<dbReference type="SMART" id="SM01231">
    <property type="entry name" value="H-kinase_dim"/>
    <property type="match status" value="1"/>
</dbReference>
<evidence type="ECO:0000256" key="3">
    <source>
        <dbReference type="ARBA" id="ARBA00021495"/>
    </source>
</evidence>
<dbReference type="PROSITE" id="PS50851">
    <property type="entry name" value="CHEW"/>
    <property type="match status" value="1"/>
</dbReference>